<dbReference type="PANTHER" id="PTHR43053:SF3">
    <property type="entry name" value="ALPHA-GALACTOSIDASE C-RELATED"/>
    <property type="match status" value="1"/>
</dbReference>
<dbReference type="InterPro" id="IPR038417">
    <property type="entry name" value="Alpga-gal_N_sf"/>
</dbReference>
<dbReference type="CDD" id="cd14791">
    <property type="entry name" value="GH36"/>
    <property type="match status" value="1"/>
</dbReference>
<dbReference type="GO" id="GO:0016052">
    <property type="term" value="P:carbohydrate catabolic process"/>
    <property type="evidence" value="ECO:0007669"/>
    <property type="project" value="InterPro"/>
</dbReference>
<dbReference type="PIRSF" id="PIRSF005536">
    <property type="entry name" value="Agal"/>
    <property type="match status" value="1"/>
</dbReference>
<dbReference type="InterPro" id="IPR050985">
    <property type="entry name" value="Alpha-glycosidase_related"/>
</dbReference>
<dbReference type="InterPro" id="IPR017853">
    <property type="entry name" value="GH"/>
</dbReference>
<accession>A7NPX0</accession>
<evidence type="ECO:0000256" key="2">
    <source>
        <dbReference type="ARBA" id="ARBA00023295"/>
    </source>
</evidence>
<keyword evidence="7" id="KW-1185">Reference proteome</keyword>
<dbReference type="Pfam" id="PF02065">
    <property type="entry name" value="Melibiase"/>
    <property type="match status" value="1"/>
</dbReference>
<dbReference type="Gene3D" id="3.20.20.70">
    <property type="entry name" value="Aldolase class I"/>
    <property type="match status" value="1"/>
</dbReference>
<name>A7NPX0_ROSCS</name>
<feature type="active site" description="Proton donor" evidence="4">
    <location>
        <position position="494"/>
    </location>
</feature>
<dbReference type="eggNOG" id="COG3345">
    <property type="taxonomic scope" value="Bacteria"/>
</dbReference>
<sequence>MTHSGSGATPETWTLSTDTVTITVSPADGRLTWNLSGATGGLDLSSVTGSALRVDGRMPLWTQIVAVDEQSVGDGSRLLALTLDTADGGLRLMRWFHLFADHPFVRTWATLENRSSATVRIDQCDILTLTPHAPPPLYLFHVEQFSWNYRRDFFSQHEVWLRVGCAPHEIRMGSHPAHHWGPSSCAWFALRDGSPNWNDEPPEGGRGMVCGIEFNGKSRLHAWATTERVNLVSQIDDLAHRLAPGAIFEIPAFFVGRFEGDWDEAGYVTQRFAEAHVHPPMPDDRYPWVQYNSWRYEQNINEEQQLAAIDRCAELGVELVVMDLGWARMIGDWRPDPIKFPRGLKPLVERAHSYGMRFGVHVALAQCNPEAPVARAHPDWLIHTGNDYYGAGPLCLGHEPCRQWLIEQLIRLVDEEGIDYIIQDGEDMVKRCERSDHTHAPGDSNYANSQYGLDIVIESLRRACPHLVLENCEDGGCMMTYKMARLYHTSITVDNTSSYATRQGVYGASYPFSPRYSVRYMQDDPSPYTLRSSIFGGPLILMQRVTEWNEAQMAETRRAIEQYKALRHLIRSAKIIHLKAPLHNIDGLGWGWDALQAVAPDQSRSVVMVYRAQGDVAERTFKPRGLLPNAAYLVRYVDSGRTLQRTGAELERDGITVALEEFSSELVMIEVEGER</sequence>
<feature type="domain" description="Glycosyl hydrolase family 36 C-terminal" evidence="5">
    <location>
        <begin position="592"/>
        <end position="668"/>
    </location>
</feature>
<dbReference type="PANTHER" id="PTHR43053">
    <property type="entry name" value="GLYCOSIDASE FAMILY 31"/>
    <property type="match status" value="1"/>
</dbReference>
<gene>
    <name evidence="6" type="ordered locus">Rcas_3567</name>
</gene>
<dbReference type="Pfam" id="PF16874">
    <property type="entry name" value="Glyco_hydro_36C"/>
    <property type="match status" value="1"/>
</dbReference>
<evidence type="ECO:0000259" key="5">
    <source>
        <dbReference type="Pfam" id="PF16874"/>
    </source>
</evidence>
<comment type="similarity">
    <text evidence="3">Belongs to the glycosyl hydrolase.</text>
</comment>
<dbReference type="SUPFAM" id="SSF51445">
    <property type="entry name" value="(Trans)glycosidases"/>
    <property type="match status" value="1"/>
</dbReference>
<dbReference type="InterPro" id="IPR031705">
    <property type="entry name" value="Glyco_hydro_36_C"/>
</dbReference>
<dbReference type="InterPro" id="IPR013780">
    <property type="entry name" value="Glyco_hydro_b"/>
</dbReference>
<reference evidence="6 7" key="1">
    <citation type="submission" date="2007-08" db="EMBL/GenBank/DDBJ databases">
        <title>Complete sequence of Roseiflexus castenholzii DSM 13941.</title>
        <authorList>
            <consortium name="US DOE Joint Genome Institute"/>
            <person name="Copeland A."/>
            <person name="Lucas S."/>
            <person name="Lapidus A."/>
            <person name="Barry K."/>
            <person name="Glavina del Rio T."/>
            <person name="Dalin E."/>
            <person name="Tice H."/>
            <person name="Pitluck S."/>
            <person name="Thompson L.S."/>
            <person name="Brettin T."/>
            <person name="Bruce D."/>
            <person name="Detter J.C."/>
            <person name="Han C."/>
            <person name="Tapia R."/>
            <person name="Schmutz J."/>
            <person name="Larimer F."/>
            <person name="Land M."/>
            <person name="Hauser L."/>
            <person name="Kyrpides N."/>
            <person name="Mikhailova N."/>
            <person name="Bryant D.A."/>
            <person name="Hanada S."/>
            <person name="Tsukatani Y."/>
            <person name="Richardson P."/>
        </authorList>
    </citation>
    <scope>NUCLEOTIDE SEQUENCE [LARGE SCALE GENOMIC DNA]</scope>
    <source>
        <strain evidence="7">DSM 13941 / HLO8</strain>
    </source>
</reference>
<evidence type="ECO:0000256" key="3">
    <source>
        <dbReference type="PIRNR" id="PIRNR005536"/>
    </source>
</evidence>
<keyword evidence="1 3" id="KW-0378">Hydrolase</keyword>
<dbReference type="InterPro" id="IPR013785">
    <property type="entry name" value="Aldolase_TIM"/>
</dbReference>
<dbReference type="Gene3D" id="2.70.98.60">
    <property type="entry name" value="alpha-galactosidase from lactobacil brevis"/>
    <property type="match status" value="1"/>
</dbReference>
<dbReference type="Gene3D" id="2.60.40.1180">
    <property type="entry name" value="Golgi alpha-mannosidase II"/>
    <property type="match status" value="1"/>
</dbReference>
<dbReference type="KEGG" id="rca:Rcas_3567"/>
<proteinExistence type="inferred from homology"/>
<dbReference type="EC" id="3.2.1.22" evidence="3"/>
<dbReference type="Proteomes" id="UP000000263">
    <property type="component" value="Chromosome"/>
</dbReference>
<dbReference type="STRING" id="383372.Rcas_3567"/>
<dbReference type="HOGENOM" id="CLU_023243_0_0_0"/>
<evidence type="ECO:0000313" key="7">
    <source>
        <dbReference type="Proteomes" id="UP000000263"/>
    </source>
</evidence>
<dbReference type="OrthoDB" id="9758822at2"/>
<dbReference type="RefSeq" id="WP_012122039.1">
    <property type="nucleotide sequence ID" value="NC_009767.1"/>
</dbReference>
<organism evidence="6 7">
    <name type="scientific">Roseiflexus castenholzii (strain DSM 13941 / HLO8)</name>
    <dbReference type="NCBI Taxonomy" id="383372"/>
    <lineage>
        <taxon>Bacteria</taxon>
        <taxon>Bacillati</taxon>
        <taxon>Chloroflexota</taxon>
        <taxon>Chloroflexia</taxon>
        <taxon>Chloroflexales</taxon>
        <taxon>Roseiflexineae</taxon>
        <taxon>Roseiflexaceae</taxon>
        <taxon>Roseiflexus</taxon>
    </lineage>
</organism>
<evidence type="ECO:0000256" key="4">
    <source>
        <dbReference type="PIRSR" id="PIRSR005536-1"/>
    </source>
</evidence>
<evidence type="ECO:0000313" key="6">
    <source>
        <dbReference type="EMBL" id="ABU59616.1"/>
    </source>
</evidence>
<feature type="active site" description="Nucleophile" evidence="4">
    <location>
        <position position="424"/>
    </location>
</feature>
<evidence type="ECO:0000256" key="1">
    <source>
        <dbReference type="ARBA" id="ARBA00022801"/>
    </source>
</evidence>
<dbReference type="GO" id="GO:0004557">
    <property type="term" value="F:alpha-galactosidase activity"/>
    <property type="evidence" value="ECO:0007669"/>
    <property type="project" value="UniProtKB-UniRule"/>
</dbReference>
<comment type="catalytic activity">
    <reaction evidence="3">
        <text>Hydrolysis of terminal, non-reducing alpha-D-galactose residues in alpha-D-galactosides, including galactose oligosaccharides, galactomannans and galactolipids.</text>
        <dbReference type="EC" id="3.2.1.22"/>
    </reaction>
</comment>
<dbReference type="CAZy" id="GH36">
    <property type="family name" value="Glycoside Hydrolase Family 36"/>
</dbReference>
<protein>
    <recommendedName>
        <fullName evidence="3">Alpha-galactosidase</fullName>
        <ecNumber evidence="3">3.2.1.22</ecNumber>
    </recommendedName>
</protein>
<keyword evidence="2 3" id="KW-0326">Glycosidase</keyword>
<dbReference type="InterPro" id="IPR002252">
    <property type="entry name" value="Glyco_hydro_36"/>
</dbReference>
<dbReference type="EMBL" id="CP000804">
    <property type="protein sequence ID" value="ABU59616.1"/>
    <property type="molecule type" value="Genomic_DNA"/>
</dbReference>
<dbReference type="AlphaFoldDB" id="A7NPX0"/>